<evidence type="ECO:0000313" key="2">
    <source>
        <dbReference type="Proteomes" id="UP000184543"/>
    </source>
</evidence>
<reference evidence="2" key="1">
    <citation type="submission" date="2016-11" db="EMBL/GenBank/DDBJ databases">
        <authorList>
            <person name="Varghese N."/>
            <person name="Submissions S."/>
        </authorList>
    </citation>
    <scope>NUCLEOTIDE SEQUENCE [LARGE SCALE GENOMIC DNA]</scope>
    <source>
        <strain evidence="2">DSM 19858</strain>
    </source>
</reference>
<dbReference type="Proteomes" id="UP000184543">
    <property type="component" value="Unassembled WGS sequence"/>
</dbReference>
<organism evidence="1 2">
    <name type="scientific">Pseudozobellia thermophila</name>
    <dbReference type="NCBI Taxonomy" id="192903"/>
    <lineage>
        <taxon>Bacteria</taxon>
        <taxon>Pseudomonadati</taxon>
        <taxon>Bacteroidota</taxon>
        <taxon>Flavobacteriia</taxon>
        <taxon>Flavobacteriales</taxon>
        <taxon>Flavobacteriaceae</taxon>
        <taxon>Pseudozobellia</taxon>
    </lineage>
</organism>
<name>A0A1M6C1I8_9FLAO</name>
<protein>
    <submittedName>
        <fullName evidence="1">Uncharacterized protein</fullName>
    </submittedName>
</protein>
<dbReference type="STRING" id="192903.SAMN04488513_101606"/>
<dbReference type="EMBL" id="FQYU01000001">
    <property type="protein sequence ID" value="SHI54803.1"/>
    <property type="molecule type" value="Genomic_DNA"/>
</dbReference>
<accession>A0A1M6C1I8</accession>
<dbReference type="AlphaFoldDB" id="A0A1M6C1I8"/>
<sequence length="175" mass="19154">MGFWLLLPIVLISNTRTSDNRLLDDPFVEDGSYVVKAKEISDLTISGKAVFKKSALLKGQKKKFSRIEINLGPSKNGIQHTMGLVLFKQADGSNNPVGHYNVSQKTLGFSPVGEGVFGFADVGTLGELPFYTEHGTVYVSKEENGLLSGTLNLVMRNFRGKAIKITGSFRARNEN</sequence>
<gene>
    <name evidence="1" type="ORF">SAMN04488513_101606</name>
</gene>
<proteinExistence type="predicted"/>
<evidence type="ECO:0000313" key="1">
    <source>
        <dbReference type="EMBL" id="SHI54803.1"/>
    </source>
</evidence>
<keyword evidence="2" id="KW-1185">Reference proteome</keyword>